<dbReference type="Gene3D" id="1.10.510.10">
    <property type="entry name" value="Transferase(Phosphotransferase) domain 1"/>
    <property type="match status" value="1"/>
</dbReference>
<accession>A0A239FQD5</accession>
<evidence type="ECO:0000256" key="3">
    <source>
        <dbReference type="PROSITE-ProRule" id="PRU10141"/>
    </source>
</evidence>
<dbReference type="InterPro" id="IPR052751">
    <property type="entry name" value="Plant_MAPKKK"/>
</dbReference>
<evidence type="ECO:0000259" key="4">
    <source>
        <dbReference type="PROSITE" id="PS50011"/>
    </source>
</evidence>
<dbReference type="InterPro" id="IPR000719">
    <property type="entry name" value="Prot_kinase_dom"/>
</dbReference>
<reference evidence="6" key="1">
    <citation type="submission" date="2017-06" db="EMBL/GenBank/DDBJ databases">
        <authorList>
            <person name="Varghese N."/>
            <person name="Submissions S."/>
        </authorList>
    </citation>
    <scope>NUCLEOTIDE SEQUENCE [LARGE SCALE GENOMIC DNA]</scope>
    <source>
        <strain evidence="6">CIP 108523</strain>
    </source>
</reference>
<name>A0A239FQD5_9PSED</name>
<dbReference type="PANTHER" id="PTHR48011">
    <property type="entry name" value="CCR4-NOT TRANSCRIPTIONAL COMPLEX SUBUNIT CAF120-RELATED"/>
    <property type="match status" value="1"/>
</dbReference>
<evidence type="ECO:0000313" key="6">
    <source>
        <dbReference type="Proteomes" id="UP000242915"/>
    </source>
</evidence>
<dbReference type="PROSITE" id="PS00108">
    <property type="entry name" value="PROTEIN_KINASE_ST"/>
    <property type="match status" value="1"/>
</dbReference>
<dbReference type="InterPro" id="IPR008271">
    <property type="entry name" value="Ser/Thr_kinase_AS"/>
</dbReference>
<sequence length="339" mass="37791">MTNQNAADQPVALNDEPNDLTYFAFAENAARSAPPQAPEGLSEMAEILGSRYKLERLLGVGGMGVVYRARDLLREQFGDPDPYIALKTVSDDFAEYPDANALLFSEFALTSRLQHANVVRVFNFDVDMSSKRAFITLELLKGPTLDQLLCDKPHGLPWDELRSIAIPLIEALHYSHQKGVLHGDIKPSNVLLADDGLRLFDYGLGQPMEGLLTGLPRLSRTRFNAWTPRYAALELINGESLTPAADIYALACVLLELSNGKHPFQRLSARQAMNIKLDQQLQRPDKIPQLCWDALLKAIAFEPQHRSQCCTELLHAFQTPEPARRTGWLNHFSSKGTQG</sequence>
<dbReference type="SUPFAM" id="SSF56112">
    <property type="entry name" value="Protein kinase-like (PK-like)"/>
    <property type="match status" value="1"/>
</dbReference>
<keyword evidence="2 3" id="KW-0067">ATP-binding</keyword>
<organism evidence="5 6">
    <name type="scientific">Pseudomonas segetis</name>
    <dbReference type="NCBI Taxonomy" id="298908"/>
    <lineage>
        <taxon>Bacteria</taxon>
        <taxon>Pseudomonadati</taxon>
        <taxon>Pseudomonadota</taxon>
        <taxon>Gammaproteobacteria</taxon>
        <taxon>Pseudomonadales</taxon>
        <taxon>Pseudomonadaceae</taxon>
        <taxon>Pseudomonas</taxon>
    </lineage>
</organism>
<dbReference type="Gene3D" id="3.30.200.20">
    <property type="entry name" value="Phosphorylase Kinase, domain 1"/>
    <property type="match status" value="1"/>
</dbReference>
<keyword evidence="6" id="KW-1185">Reference proteome</keyword>
<dbReference type="InterPro" id="IPR017441">
    <property type="entry name" value="Protein_kinase_ATP_BS"/>
</dbReference>
<dbReference type="PROSITE" id="PS50011">
    <property type="entry name" value="PROTEIN_KINASE_DOM"/>
    <property type="match status" value="1"/>
</dbReference>
<dbReference type="Proteomes" id="UP000242915">
    <property type="component" value="Unassembled WGS sequence"/>
</dbReference>
<feature type="domain" description="Protein kinase" evidence="4">
    <location>
        <begin position="52"/>
        <end position="318"/>
    </location>
</feature>
<dbReference type="EMBL" id="FZOG01000003">
    <property type="protein sequence ID" value="SNS59030.1"/>
    <property type="molecule type" value="Genomic_DNA"/>
</dbReference>
<dbReference type="GO" id="GO:0005524">
    <property type="term" value="F:ATP binding"/>
    <property type="evidence" value="ECO:0007669"/>
    <property type="project" value="UniProtKB-UniRule"/>
</dbReference>
<dbReference type="Pfam" id="PF00069">
    <property type="entry name" value="Pkinase"/>
    <property type="match status" value="1"/>
</dbReference>
<feature type="binding site" evidence="3">
    <location>
        <position position="87"/>
    </location>
    <ligand>
        <name>ATP</name>
        <dbReference type="ChEBI" id="CHEBI:30616"/>
    </ligand>
</feature>
<keyword evidence="1 3" id="KW-0547">Nucleotide-binding</keyword>
<evidence type="ECO:0000256" key="1">
    <source>
        <dbReference type="ARBA" id="ARBA00022741"/>
    </source>
</evidence>
<dbReference type="PROSITE" id="PS00107">
    <property type="entry name" value="PROTEIN_KINASE_ATP"/>
    <property type="match status" value="1"/>
</dbReference>
<keyword evidence="5" id="KW-0808">Transferase</keyword>
<evidence type="ECO:0000313" key="5">
    <source>
        <dbReference type="EMBL" id="SNS59030.1"/>
    </source>
</evidence>
<dbReference type="AlphaFoldDB" id="A0A239FQD5"/>
<gene>
    <name evidence="5" type="ORF">SAMN05216255_2727</name>
</gene>
<protein>
    <submittedName>
        <fullName evidence="5">Serine/threonine-protein kinase Stk1</fullName>
    </submittedName>
</protein>
<keyword evidence="5" id="KW-0418">Kinase</keyword>
<dbReference type="InterPro" id="IPR011009">
    <property type="entry name" value="Kinase-like_dom_sf"/>
</dbReference>
<dbReference type="RefSeq" id="WP_089360171.1">
    <property type="nucleotide sequence ID" value="NZ_FZOG01000003.1"/>
</dbReference>
<dbReference type="CDD" id="cd14014">
    <property type="entry name" value="STKc_PknB_like"/>
    <property type="match status" value="1"/>
</dbReference>
<dbReference type="PANTHER" id="PTHR48011:SF84">
    <property type="entry name" value="KINASE, PUTATIVE-RELATED"/>
    <property type="match status" value="1"/>
</dbReference>
<dbReference type="GO" id="GO:0004672">
    <property type="term" value="F:protein kinase activity"/>
    <property type="evidence" value="ECO:0007669"/>
    <property type="project" value="InterPro"/>
</dbReference>
<evidence type="ECO:0000256" key="2">
    <source>
        <dbReference type="ARBA" id="ARBA00022840"/>
    </source>
</evidence>
<dbReference type="GO" id="GO:0007165">
    <property type="term" value="P:signal transduction"/>
    <property type="evidence" value="ECO:0007669"/>
    <property type="project" value="TreeGrafter"/>
</dbReference>
<proteinExistence type="predicted"/>
<dbReference type="SMART" id="SM00220">
    <property type="entry name" value="S_TKc"/>
    <property type="match status" value="1"/>
</dbReference>